<keyword evidence="2" id="KW-1185">Reference proteome</keyword>
<evidence type="ECO:0000313" key="1">
    <source>
        <dbReference type="EMBL" id="KNZ47162.1"/>
    </source>
</evidence>
<dbReference type="EMBL" id="LAVV01011985">
    <property type="protein sequence ID" value="KNZ47162.1"/>
    <property type="molecule type" value="Genomic_DNA"/>
</dbReference>
<proteinExistence type="predicted"/>
<evidence type="ECO:0000313" key="2">
    <source>
        <dbReference type="Proteomes" id="UP000037035"/>
    </source>
</evidence>
<gene>
    <name evidence="1" type="ORF">VP01_663g14</name>
</gene>
<dbReference type="Proteomes" id="UP000037035">
    <property type="component" value="Unassembled WGS sequence"/>
</dbReference>
<reference evidence="1 2" key="1">
    <citation type="submission" date="2015-08" db="EMBL/GenBank/DDBJ databases">
        <title>Next Generation Sequencing and Analysis of the Genome of Puccinia sorghi L Schw, the Causal Agent of Maize Common Rust.</title>
        <authorList>
            <person name="Rochi L."/>
            <person name="Burguener G."/>
            <person name="Darino M."/>
            <person name="Turjanski A."/>
            <person name="Kreff E."/>
            <person name="Dieguez M.J."/>
            <person name="Sacco F."/>
        </authorList>
    </citation>
    <scope>NUCLEOTIDE SEQUENCE [LARGE SCALE GENOMIC DNA]</scope>
    <source>
        <strain evidence="1 2">RO10H11247</strain>
    </source>
</reference>
<comment type="caution">
    <text evidence="1">The sequence shown here is derived from an EMBL/GenBank/DDBJ whole genome shotgun (WGS) entry which is preliminary data.</text>
</comment>
<protein>
    <recommendedName>
        <fullName evidence="3">CxC1-like cysteine cluster associated with KDZ transposases domain-containing protein</fullName>
    </recommendedName>
</protein>
<dbReference type="STRING" id="27349.A0A0L6UFW7"/>
<accession>A0A0L6UFW7</accession>
<name>A0A0L6UFW7_9BASI</name>
<dbReference type="AlphaFoldDB" id="A0A0L6UFW7"/>
<evidence type="ECO:0008006" key="3">
    <source>
        <dbReference type="Google" id="ProtNLM"/>
    </source>
</evidence>
<organism evidence="1 2">
    <name type="scientific">Puccinia sorghi</name>
    <dbReference type="NCBI Taxonomy" id="27349"/>
    <lineage>
        <taxon>Eukaryota</taxon>
        <taxon>Fungi</taxon>
        <taxon>Dikarya</taxon>
        <taxon>Basidiomycota</taxon>
        <taxon>Pucciniomycotina</taxon>
        <taxon>Pucciniomycetes</taxon>
        <taxon>Pucciniales</taxon>
        <taxon>Pucciniaceae</taxon>
        <taxon>Puccinia</taxon>
    </lineage>
</organism>
<dbReference type="VEuPathDB" id="FungiDB:VP01_663g14"/>
<sequence length="99" mass="10960">MSSAAATALPIKAPHCISNLLLTQHLALENMTDELIFSVLRLGPQDILALQSCPACFGLRPPNLSNYPGDHLMLCFDESKSCQGYTYCARKLNWPHRQS</sequence>